<dbReference type="SMART" id="SM00327">
    <property type="entry name" value="VWA"/>
    <property type="match status" value="1"/>
</dbReference>
<dbReference type="CDD" id="cd00198">
    <property type="entry name" value="vWFA"/>
    <property type="match status" value="1"/>
</dbReference>
<comment type="caution">
    <text evidence="3">The sequence shown here is derived from an EMBL/GenBank/DDBJ whole genome shotgun (WGS) entry which is preliminary data.</text>
</comment>
<keyword evidence="1" id="KW-0472">Membrane</keyword>
<dbReference type="InterPro" id="IPR002035">
    <property type="entry name" value="VWF_A"/>
</dbReference>
<dbReference type="Pfam" id="PF00092">
    <property type="entry name" value="VWA"/>
    <property type="match status" value="1"/>
</dbReference>
<keyword evidence="1" id="KW-1133">Transmembrane helix</keyword>
<keyword evidence="4" id="KW-1185">Reference proteome</keyword>
<dbReference type="SUPFAM" id="SSF53300">
    <property type="entry name" value="vWA-like"/>
    <property type="match status" value="1"/>
</dbReference>
<evidence type="ECO:0000256" key="1">
    <source>
        <dbReference type="SAM" id="Phobius"/>
    </source>
</evidence>
<protein>
    <submittedName>
        <fullName evidence="3">VWA domain-containing protein</fullName>
    </submittedName>
</protein>
<dbReference type="EMBL" id="JAESWA010000023">
    <property type="protein sequence ID" value="MBL4933052.1"/>
    <property type="molecule type" value="Genomic_DNA"/>
</dbReference>
<sequence>MYCVKCGKEMESNAKFCTNCGEPVGPNETEIVSVYVDKSEENTINAEDLTISEDQKEEKSYDVDNSENEINSKENIDEFKKSDELEFASATQINNSNSKLNKQKKLPKKKLIIAASVFAIVLLGVFIVTSMLKNTKSMLKEIETTLASCDEYILDNYKSEYDTLKSRVATEKKEQNNQKIKELLADTKNFITKLEKDNNNIIDNMLKETKAKDNSRAYPEELEKIKGYEDNVTAYKKENKFISAKKVLTDWNNLLITINTNHDNYNVVVNQIDFNSYPKIKVYLSIEDKNTKEVPNNLDPRFFYISEKNADKNEFIKQTIQKVTQLNQQESLNINIVADVSDSMTGAPLQKAQVIMTNFLDQVQFDIKDEVELTAFSNGVRTCAPFTDKKELLKNQIANLKTENLTALYDALFAAVNNTAVQNGAKCVVAFTDGQDNFSKVTPDEVIQVAKRYNVPIFIIGIGSGLDTSNLENIAKSTNGLYKQINNISDMSDLYQKIYKQNKEMYLIEYESQEKNNMIDERTLKIDIQTRKEGGGTSYAFTPRMLISTQSDLNNTDEISGLIGNYLRNYIKAINNHDYSYIESYLVPGGGVEKEVKPYIMNDIQEQLLSLEIINKEFKDSDTCIVTTRETYEVQNHDDPLHMRVLEGKYEVKKQSDGKWKILNFADLYKVISKINY</sequence>
<evidence type="ECO:0000313" key="3">
    <source>
        <dbReference type="EMBL" id="MBL4933052.1"/>
    </source>
</evidence>
<name>A0A937FJ02_9CLOT</name>
<reference evidence="3" key="1">
    <citation type="submission" date="2021-01" db="EMBL/GenBank/DDBJ databases">
        <title>Genome public.</title>
        <authorList>
            <person name="Liu C."/>
            <person name="Sun Q."/>
        </authorList>
    </citation>
    <scope>NUCLEOTIDE SEQUENCE</scope>
    <source>
        <strain evidence="3">YIM B02565</strain>
    </source>
</reference>
<dbReference type="Proteomes" id="UP000623681">
    <property type="component" value="Unassembled WGS sequence"/>
</dbReference>
<dbReference type="InterPro" id="IPR026870">
    <property type="entry name" value="Zinc_ribbon_dom"/>
</dbReference>
<dbReference type="AlphaFoldDB" id="A0A937FJ02"/>
<accession>A0A937FJ02</accession>
<feature type="transmembrane region" description="Helical" evidence="1">
    <location>
        <begin position="111"/>
        <end position="132"/>
    </location>
</feature>
<keyword evidence="1" id="KW-0812">Transmembrane</keyword>
<dbReference type="InterPro" id="IPR054528">
    <property type="entry name" value="TcaA_5th"/>
</dbReference>
<organism evidence="3 4">
    <name type="scientific">Clostridium paridis</name>
    <dbReference type="NCBI Taxonomy" id="2803863"/>
    <lineage>
        <taxon>Bacteria</taxon>
        <taxon>Bacillati</taxon>
        <taxon>Bacillota</taxon>
        <taxon>Clostridia</taxon>
        <taxon>Eubacteriales</taxon>
        <taxon>Clostridiaceae</taxon>
        <taxon>Clostridium</taxon>
    </lineage>
</organism>
<gene>
    <name evidence="3" type="ORF">JK634_14660</name>
</gene>
<dbReference type="PROSITE" id="PS50234">
    <property type="entry name" value="VWFA"/>
    <property type="match status" value="1"/>
</dbReference>
<dbReference type="Pfam" id="PF22819">
    <property type="entry name" value="TcaA_5th"/>
    <property type="match status" value="1"/>
</dbReference>
<dbReference type="Gene3D" id="3.40.50.410">
    <property type="entry name" value="von Willebrand factor, type A domain"/>
    <property type="match status" value="1"/>
</dbReference>
<dbReference type="Pfam" id="PF13240">
    <property type="entry name" value="Zn_Ribbon_1"/>
    <property type="match status" value="1"/>
</dbReference>
<evidence type="ECO:0000313" key="4">
    <source>
        <dbReference type="Proteomes" id="UP000623681"/>
    </source>
</evidence>
<feature type="domain" description="VWFA" evidence="2">
    <location>
        <begin position="333"/>
        <end position="498"/>
    </location>
</feature>
<proteinExistence type="predicted"/>
<evidence type="ECO:0000259" key="2">
    <source>
        <dbReference type="PROSITE" id="PS50234"/>
    </source>
</evidence>
<dbReference type="InterPro" id="IPR036465">
    <property type="entry name" value="vWFA_dom_sf"/>
</dbReference>